<dbReference type="PANTHER" id="PTHR39456">
    <property type="entry name" value="METAL-DEPENDENT HYDROLASE"/>
    <property type="match status" value="1"/>
</dbReference>
<dbReference type="EMBL" id="BSOJ01000020">
    <property type="protein sequence ID" value="GLR26947.1"/>
    <property type="molecule type" value="Genomic_DNA"/>
</dbReference>
<keyword evidence="1" id="KW-1133">Transmembrane helix</keyword>
<dbReference type="SUPFAM" id="SSF47240">
    <property type="entry name" value="Ferritin-like"/>
    <property type="match status" value="1"/>
</dbReference>
<feature type="transmembrane region" description="Helical" evidence="1">
    <location>
        <begin position="194"/>
        <end position="214"/>
    </location>
</feature>
<keyword evidence="1" id="KW-0472">Membrane</keyword>
<dbReference type="Pfam" id="PF10118">
    <property type="entry name" value="Metal_hydrol"/>
    <property type="match status" value="1"/>
</dbReference>
<reference evidence="3" key="1">
    <citation type="journal article" date="2019" name="Int. J. Syst. Evol. Microbiol.">
        <title>The Global Catalogue of Microorganisms (GCM) 10K type strain sequencing project: providing services to taxonomists for standard genome sequencing and annotation.</title>
        <authorList>
            <consortium name="The Broad Institute Genomics Platform"/>
            <consortium name="The Broad Institute Genome Sequencing Center for Infectious Disease"/>
            <person name="Wu L."/>
            <person name="Ma J."/>
        </authorList>
    </citation>
    <scope>NUCLEOTIDE SEQUENCE [LARGE SCALE GENOMIC DNA]</scope>
    <source>
        <strain evidence="3">NBRC 105857</strain>
    </source>
</reference>
<keyword evidence="1" id="KW-0812">Transmembrane</keyword>
<dbReference type="GO" id="GO:0016787">
    <property type="term" value="F:hydrolase activity"/>
    <property type="evidence" value="ECO:0007669"/>
    <property type="project" value="UniProtKB-KW"/>
</dbReference>
<organism evidence="2 3">
    <name type="scientific">Limnobacter litoralis</name>
    <dbReference type="NCBI Taxonomy" id="481366"/>
    <lineage>
        <taxon>Bacteria</taxon>
        <taxon>Pseudomonadati</taxon>
        <taxon>Pseudomonadota</taxon>
        <taxon>Betaproteobacteria</taxon>
        <taxon>Burkholderiales</taxon>
        <taxon>Burkholderiaceae</taxon>
        <taxon>Limnobacter</taxon>
    </lineage>
</organism>
<accession>A0ABQ5YU27</accession>
<dbReference type="Proteomes" id="UP001156664">
    <property type="component" value="Unassembled WGS sequence"/>
</dbReference>
<proteinExistence type="predicted"/>
<sequence>MNNKKAQHREDMVVRKDLDFDLNGDIPRFWMDGDPFKTRVFDGVQMTFPDGERYFISSVRLFKDKITDPELAAQVKDFSWQEGQHGKVHTDFNKRLAEQGLPVERMISVVKKIMNGRLENRSPEYNVAITAALEHFTAMMAEMFFARKEVMAGADPRVRAMLAWHAIEEMEHKAVAFDVMQKVAKVGYGMRCLAMAHAIFLFSLHTLVFTWVLLRYDGYTGWRRAKVYFKGLAWLFGPRKGVYTRLLPKLLTYFKPGFHPWQDPTVHNYGVWLESFNKTGNPVLAGEAMYQAGY</sequence>
<evidence type="ECO:0000256" key="1">
    <source>
        <dbReference type="SAM" id="Phobius"/>
    </source>
</evidence>
<dbReference type="PIRSF" id="PIRSF007580">
    <property type="entry name" value="UCP07580"/>
    <property type="match status" value="1"/>
</dbReference>
<keyword evidence="2" id="KW-0378">Hydrolase</keyword>
<dbReference type="InterPro" id="IPR016516">
    <property type="entry name" value="UCP07580"/>
</dbReference>
<evidence type="ECO:0000313" key="3">
    <source>
        <dbReference type="Proteomes" id="UP001156664"/>
    </source>
</evidence>
<gene>
    <name evidence="2" type="ORF">GCM10007875_20370</name>
</gene>
<dbReference type="RefSeq" id="WP_284281637.1">
    <property type="nucleotide sequence ID" value="NZ_BSOJ01000020.1"/>
</dbReference>
<dbReference type="InterPro" id="IPR009078">
    <property type="entry name" value="Ferritin-like_SF"/>
</dbReference>
<comment type="caution">
    <text evidence="2">The sequence shown here is derived from an EMBL/GenBank/DDBJ whole genome shotgun (WGS) entry which is preliminary data.</text>
</comment>
<protein>
    <submittedName>
        <fullName evidence="2">Metal-dependent hydrolase</fullName>
    </submittedName>
</protein>
<name>A0ABQ5YU27_9BURK</name>
<evidence type="ECO:0000313" key="2">
    <source>
        <dbReference type="EMBL" id="GLR26947.1"/>
    </source>
</evidence>
<dbReference type="PANTHER" id="PTHR39456:SF1">
    <property type="entry name" value="METAL-DEPENDENT HYDROLASE"/>
    <property type="match status" value="1"/>
</dbReference>
<keyword evidence="3" id="KW-1185">Reference proteome</keyword>